<dbReference type="AlphaFoldDB" id="A0A853ZTP2"/>
<dbReference type="Proteomes" id="UP000185990">
    <property type="component" value="Unassembled WGS sequence"/>
</dbReference>
<accession>A0A853ZTP2</accession>
<proteinExistence type="predicted"/>
<sequence length="60" mass="6616">MPTILVTKPFPFAEDGNHVIQIETGEQEVSERCALVAVDHLKIATLVEGSKTERKNKAKP</sequence>
<reference evidence="1 2" key="1">
    <citation type="submission" date="2016-11" db="EMBL/GenBank/DDBJ databases">
        <title>Draft genome of Pseudomonas versuta A4R1.12.</title>
        <authorList>
            <person name="See-Too W.-S."/>
        </authorList>
    </citation>
    <scope>NUCLEOTIDE SEQUENCE [LARGE SCALE GENOMIC DNA]</scope>
    <source>
        <strain evidence="1 2">A4R1.12</strain>
    </source>
</reference>
<comment type="caution">
    <text evidence="1">The sequence shown here is derived from an EMBL/GenBank/DDBJ whole genome shotgun (WGS) entry which is preliminary data.</text>
</comment>
<evidence type="ECO:0000313" key="1">
    <source>
        <dbReference type="EMBL" id="OKA18148.1"/>
    </source>
</evidence>
<name>A0A853ZTP2_9PSED</name>
<gene>
    <name evidence="1" type="ORF">BOH74_20800</name>
</gene>
<evidence type="ECO:0000313" key="2">
    <source>
        <dbReference type="Proteomes" id="UP000185990"/>
    </source>
</evidence>
<protein>
    <submittedName>
        <fullName evidence="1">Uncharacterized protein</fullName>
    </submittedName>
</protein>
<organism evidence="1 2">
    <name type="scientific">Pseudomonas versuta</name>
    <dbReference type="NCBI Taxonomy" id="1788301"/>
    <lineage>
        <taxon>Bacteria</taxon>
        <taxon>Pseudomonadati</taxon>
        <taxon>Pseudomonadota</taxon>
        <taxon>Gammaproteobacteria</taxon>
        <taxon>Pseudomonadales</taxon>
        <taxon>Pseudomonadaceae</taxon>
        <taxon>Pseudomonas</taxon>
    </lineage>
</organism>
<dbReference type="RefSeq" id="WP_073510557.1">
    <property type="nucleotide sequence ID" value="NZ_MPJD01000040.1"/>
</dbReference>
<dbReference type="EMBL" id="MPJD01000040">
    <property type="protein sequence ID" value="OKA18148.1"/>
    <property type="molecule type" value="Genomic_DNA"/>
</dbReference>